<dbReference type="InterPro" id="IPR003787">
    <property type="entry name" value="Sulphur_relay_DsrE/F-like"/>
</dbReference>
<dbReference type="GO" id="GO:0016783">
    <property type="term" value="F:sulfurtransferase activity"/>
    <property type="evidence" value="ECO:0007669"/>
    <property type="project" value="InterPro"/>
</dbReference>
<evidence type="ECO:0000256" key="2">
    <source>
        <dbReference type="ARBA" id="ARBA00007067"/>
    </source>
</evidence>
<sequence>MSRFVLSLHTPPSDHDTTQRIVKFANACLAQGHTIDAIFLYQQGIYHASTHFDLSSDELQIPALWQQLADQKLNLMLCVTAAEKRGLDIENTGVFAVAGLAEFAMLASDADKWVQFK</sequence>
<dbReference type="AlphaFoldDB" id="A0A0F9SSW6"/>
<accession>A0A0F9SSW6</accession>
<organism evidence="5">
    <name type="scientific">marine sediment metagenome</name>
    <dbReference type="NCBI Taxonomy" id="412755"/>
    <lineage>
        <taxon>unclassified sequences</taxon>
        <taxon>metagenomes</taxon>
        <taxon>ecological metagenomes</taxon>
    </lineage>
</organism>
<protein>
    <submittedName>
        <fullName evidence="5">Uncharacterized protein</fullName>
    </submittedName>
</protein>
<dbReference type="GO" id="GO:1990228">
    <property type="term" value="C:sulfurtransferase complex"/>
    <property type="evidence" value="ECO:0007669"/>
    <property type="project" value="TreeGrafter"/>
</dbReference>
<comment type="caution">
    <text evidence="5">The sequence shown here is derived from an EMBL/GenBank/DDBJ whole genome shotgun (WGS) entry which is preliminary data.</text>
</comment>
<evidence type="ECO:0000256" key="3">
    <source>
        <dbReference type="ARBA" id="ARBA00022490"/>
    </source>
</evidence>
<proteinExistence type="inferred from homology"/>
<dbReference type="EMBL" id="LAZR01000416">
    <property type="protein sequence ID" value="KKN69889.1"/>
    <property type="molecule type" value="Genomic_DNA"/>
</dbReference>
<dbReference type="PANTHER" id="PTHR34874:SF3">
    <property type="entry name" value="SULFURTRANSFERASE TUSD"/>
    <property type="match status" value="1"/>
</dbReference>
<dbReference type="NCBIfam" id="TIGR03012">
    <property type="entry name" value="sulf_tusD_dsrE"/>
    <property type="match status" value="1"/>
</dbReference>
<evidence type="ECO:0000256" key="4">
    <source>
        <dbReference type="ARBA" id="ARBA00022679"/>
    </source>
</evidence>
<dbReference type="Gene3D" id="3.40.1260.10">
    <property type="entry name" value="DsrEFH-like"/>
    <property type="match status" value="1"/>
</dbReference>
<dbReference type="PANTHER" id="PTHR34874">
    <property type="entry name" value="PROTEIN YCHN"/>
    <property type="match status" value="1"/>
</dbReference>
<dbReference type="InterPro" id="IPR027396">
    <property type="entry name" value="DsrEFH-like"/>
</dbReference>
<dbReference type="GO" id="GO:0097163">
    <property type="term" value="F:sulfur carrier activity"/>
    <property type="evidence" value="ECO:0007669"/>
    <property type="project" value="TreeGrafter"/>
</dbReference>
<comment type="similarity">
    <text evidence="2">Belongs to the DsrE/TusD family.</text>
</comment>
<dbReference type="Pfam" id="PF02635">
    <property type="entry name" value="DsrE"/>
    <property type="match status" value="1"/>
</dbReference>
<evidence type="ECO:0000313" key="5">
    <source>
        <dbReference type="EMBL" id="KKN69889.1"/>
    </source>
</evidence>
<dbReference type="InterPro" id="IPR017463">
    <property type="entry name" value="Sulphur_relay_TusD/DsrE"/>
</dbReference>
<reference evidence="5" key="1">
    <citation type="journal article" date="2015" name="Nature">
        <title>Complex archaea that bridge the gap between prokaryotes and eukaryotes.</title>
        <authorList>
            <person name="Spang A."/>
            <person name="Saw J.H."/>
            <person name="Jorgensen S.L."/>
            <person name="Zaremba-Niedzwiedzka K."/>
            <person name="Martijn J."/>
            <person name="Lind A.E."/>
            <person name="van Eijk R."/>
            <person name="Schleper C."/>
            <person name="Guy L."/>
            <person name="Ettema T.J."/>
        </authorList>
    </citation>
    <scope>NUCLEOTIDE SEQUENCE</scope>
</reference>
<gene>
    <name evidence="5" type="ORF">LCGC14_0436270</name>
</gene>
<evidence type="ECO:0000256" key="1">
    <source>
        <dbReference type="ARBA" id="ARBA00004496"/>
    </source>
</evidence>
<keyword evidence="3" id="KW-0963">Cytoplasm</keyword>
<keyword evidence="4" id="KW-0808">Transferase</keyword>
<comment type="subcellular location">
    <subcellularLocation>
        <location evidence="1">Cytoplasm</location>
    </subcellularLocation>
</comment>
<dbReference type="GO" id="GO:0002143">
    <property type="term" value="P:tRNA wobble position uridine thiolation"/>
    <property type="evidence" value="ECO:0007669"/>
    <property type="project" value="TreeGrafter"/>
</dbReference>
<name>A0A0F9SSW6_9ZZZZ</name>
<dbReference type="SUPFAM" id="SSF75169">
    <property type="entry name" value="DsrEFH-like"/>
    <property type="match status" value="1"/>
</dbReference>